<dbReference type="GO" id="GO:0006511">
    <property type="term" value="P:ubiquitin-dependent protein catabolic process"/>
    <property type="evidence" value="ECO:0007669"/>
    <property type="project" value="TreeGrafter"/>
</dbReference>
<dbReference type="SMART" id="SM00213">
    <property type="entry name" value="UBQ"/>
    <property type="match status" value="1"/>
</dbReference>
<dbReference type="InterPro" id="IPR029071">
    <property type="entry name" value="Ubiquitin-like_domsf"/>
</dbReference>
<dbReference type="EMBL" id="JPQZ01000043">
    <property type="protein sequence ID" value="KKO74832.1"/>
    <property type="molecule type" value="Genomic_DNA"/>
</dbReference>
<protein>
    <submittedName>
        <fullName evidence="2">Ubiquitin-like protein</fullName>
    </submittedName>
</protein>
<dbReference type="InterPro" id="IPR009060">
    <property type="entry name" value="UBA-like_sf"/>
</dbReference>
<reference evidence="2 3" key="1">
    <citation type="journal article" date="2015" name="Environ. Microbiol.">
        <title>Genome analyses suggest the presence of polyploidy and recent human-driven expansions in eight global populations of the honeybee pathogen Nosema ceranae.</title>
        <authorList>
            <person name="Pelin A."/>
            <person name="Selman M."/>
            <person name="Aris-Brosou S."/>
            <person name="Farinelli L."/>
            <person name="Corradi N."/>
        </authorList>
    </citation>
    <scope>NUCLEOTIDE SEQUENCE [LARGE SCALE GENOMIC DNA]</scope>
    <source>
        <strain evidence="2 3">PA08 1199</strain>
    </source>
</reference>
<dbReference type="Pfam" id="PF00240">
    <property type="entry name" value="ubiquitin"/>
    <property type="match status" value="1"/>
</dbReference>
<dbReference type="Pfam" id="PF23195">
    <property type="entry name" value="UBQLN1"/>
    <property type="match status" value="1"/>
</dbReference>
<dbReference type="PANTHER" id="PTHR10677">
    <property type="entry name" value="UBIQUILIN"/>
    <property type="match status" value="1"/>
</dbReference>
<dbReference type="GeneID" id="36320578"/>
<evidence type="ECO:0000313" key="3">
    <source>
        <dbReference type="Proteomes" id="UP000034350"/>
    </source>
</evidence>
<dbReference type="Gene3D" id="3.10.20.90">
    <property type="entry name" value="Phosphatidylinositol 3-kinase Catalytic Subunit, Chain A, domain 1"/>
    <property type="match status" value="1"/>
</dbReference>
<dbReference type="GO" id="GO:0005829">
    <property type="term" value="C:cytosol"/>
    <property type="evidence" value="ECO:0007669"/>
    <property type="project" value="TreeGrafter"/>
</dbReference>
<accession>A0A0F9YQ92</accession>
<dbReference type="AlphaFoldDB" id="A0A0F9YQ92"/>
<dbReference type="GO" id="GO:0031593">
    <property type="term" value="F:polyubiquitin modification-dependent protein binding"/>
    <property type="evidence" value="ECO:0007669"/>
    <property type="project" value="TreeGrafter"/>
</dbReference>
<dbReference type="PANTHER" id="PTHR10677:SF3">
    <property type="entry name" value="FI07626P-RELATED"/>
    <property type="match status" value="1"/>
</dbReference>
<dbReference type="SUPFAM" id="SSF46934">
    <property type="entry name" value="UBA-like"/>
    <property type="match status" value="1"/>
</dbReference>
<dbReference type="VEuPathDB" id="MicrosporidiaDB:AAJ76_4300019362"/>
<dbReference type="CDD" id="cd17039">
    <property type="entry name" value="Ubl_ubiquitin_like"/>
    <property type="match status" value="1"/>
</dbReference>
<dbReference type="OrthoDB" id="267397at2759"/>
<evidence type="ECO:0000259" key="1">
    <source>
        <dbReference type="PROSITE" id="PS50053"/>
    </source>
</evidence>
<feature type="domain" description="Ubiquitin-like" evidence="1">
    <location>
        <begin position="1"/>
        <end position="78"/>
    </location>
</feature>
<dbReference type="InterPro" id="IPR015496">
    <property type="entry name" value="Ubiquilin"/>
</dbReference>
<dbReference type="VEuPathDB" id="MicrosporidiaDB:G9O61_00g000540"/>
<dbReference type="Proteomes" id="UP000034350">
    <property type="component" value="Unassembled WGS sequence"/>
</dbReference>
<dbReference type="VEuPathDB" id="MicrosporidiaDB:NCER_101866"/>
<name>A0A0F9YQ92_9MICR</name>
<keyword evidence="3" id="KW-1185">Reference proteome</keyword>
<dbReference type="SUPFAM" id="SSF54236">
    <property type="entry name" value="Ubiquitin-like"/>
    <property type="match status" value="1"/>
</dbReference>
<comment type="caution">
    <text evidence="2">The sequence shown here is derived from an EMBL/GenBank/DDBJ whole genome shotgun (WGS) entry which is preliminary data.</text>
</comment>
<proteinExistence type="predicted"/>
<organism evidence="2 3">
    <name type="scientific">Vairimorpha ceranae</name>
    <dbReference type="NCBI Taxonomy" id="40302"/>
    <lineage>
        <taxon>Eukaryota</taxon>
        <taxon>Fungi</taxon>
        <taxon>Fungi incertae sedis</taxon>
        <taxon>Microsporidia</taxon>
        <taxon>Nosematidae</taxon>
        <taxon>Vairimorpha</taxon>
    </lineage>
</organism>
<dbReference type="OMA" id="NPMVKNM"/>
<dbReference type="InterPro" id="IPR000626">
    <property type="entry name" value="Ubiquitin-like_dom"/>
</dbReference>
<dbReference type="RefSeq" id="XP_024330574.1">
    <property type="nucleotide sequence ID" value="XM_024475631.1"/>
</dbReference>
<dbReference type="PROSITE" id="PS50053">
    <property type="entry name" value="UBIQUITIN_2"/>
    <property type="match status" value="1"/>
</dbReference>
<dbReference type="Gene3D" id="1.10.8.10">
    <property type="entry name" value="DNA helicase RuvA subunit, C-terminal domain"/>
    <property type="match status" value="1"/>
</dbReference>
<sequence length="246" mass="28661">MKIRIIIRHHTTNYTLEINKTDTVANLKDKIYNIVHVDPKSQILYYNEKYLTDDKKPIESFDIKEDSIIFLREEKQKNIGLFNPQHMKSMLEMMPQMKEQMEDNPQLQAMMNSSSFQEEMVNMSTDPNYLKEQMKNFDLTVSRLENMPGGFNMINSMMKDVQDPMLGAFTDSLRNKSYKEGGMIKTPITEPLPGKFNKQNLLLKYREELALLRAMGFENPKNNLSALVACHGDVVETIEHLKNKNE</sequence>
<gene>
    <name evidence="2" type="ORF">AAJ76_4300019362</name>
</gene>
<evidence type="ECO:0000313" key="2">
    <source>
        <dbReference type="EMBL" id="KKO74832.1"/>
    </source>
</evidence>